<comment type="caution">
    <text evidence="2">The sequence shown here is derived from an EMBL/GenBank/DDBJ whole genome shotgun (WGS) entry which is preliminary data.</text>
</comment>
<name>A0A5S3XNN7_9GAMM</name>
<dbReference type="Proteomes" id="UP000307706">
    <property type="component" value="Unassembled WGS sequence"/>
</dbReference>
<evidence type="ECO:0000313" key="4">
    <source>
        <dbReference type="Proteomes" id="UP000307706"/>
    </source>
</evidence>
<evidence type="ECO:0000313" key="1">
    <source>
        <dbReference type="EMBL" id="TMP47305.1"/>
    </source>
</evidence>
<reference evidence="4" key="2">
    <citation type="submission" date="2019-06" db="EMBL/GenBank/DDBJ databases">
        <title>Co-occurence of chitin degradation, pigmentation and bioactivity in marine Pseudoalteromonas.</title>
        <authorList>
            <person name="Sonnenschein E.C."/>
            <person name="Bech P.K."/>
        </authorList>
    </citation>
    <scope>NUCLEOTIDE SEQUENCE [LARGE SCALE GENOMIC DNA]</scope>
    <source>
        <strain evidence="4">S2231</strain>
    </source>
</reference>
<evidence type="ECO:0000313" key="3">
    <source>
        <dbReference type="Proteomes" id="UP000305730"/>
    </source>
</evidence>
<dbReference type="OrthoDB" id="5959530at2"/>
<dbReference type="RefSeq" id="WP_138594102.1">
    <property type="nucleotide sequence ID" value="NZ_PNCK01000002.1"/>
</dbReference>
<protein>
    <submittedName>
        <fullName evidence="2">DUF3301 domain-containing protein</fullName>
    </submittedName>
</protein>
<dbReference type="InterPro" id="IPR021732">
    <property type="entry name" value="DUF3301"/>
</dbReference>
<dbReference type="Pfam" id="PF11743">
    <property type="entry name" value="DUF3301"/>
    <property type="match status" value="1"/>
</dbReference>
<reference evidence="2" key="3">
    <citation type="submission" date="2019-09" db="EMBL/GenBank/DDBJ databases">
        <title>Co-occurence of chitin degradation, pigmentation and bioactivity in marine Pseudoalteromonas.</title>
        <authorList>
            <person name="Sonnenschein E.C."/>
            <person name="Bech P.K."/>
        </authorList>
    </citation>
    <scope>NUCLEOTIDE SEQUENCE</scope>
    <source>
        <strain evidence="2">S2231</strain>
        <strain evidence="1 3">S2233</strain>
    </source>
</reference>
<dbReference type="EMBL" id="PNCL01000055">
    <property type="protein sequence ID" value="TMP58656.1"/>
    <property type="molecule type" value="Genomic_DNA"/>
</dbReference>
<dbReference type="EMBL" id="PNCK01000002">
    <property type="protein sequence ID" value="TMP47305.1"/>
    <property type="molecule type" value="Genomic_DNA"/>
</dbReference>
<proteinExistence type="predicted"/>
<evidence type="ECO:0000313" key="2">
    <source>
        <dbReference type="EMBL" id="TMP58656.1"/>
    </source>
</evidence>
<reference evidence="2 4" key="1">
    <citation type="submission" date="2017-12" db="EMBL/GenBank/DDBJ databases">
        <authorList>
            <person name="Paulsen S."/>
            <person name="Gram L.K."/>
        </authorList>
    </citation>
    <scope>NUCLEOTIDE SEQUENCE [LARGE SCALE GENOMIC DNA]</scope>
    <source>
        <strain evidence="2 4">S2231</strain>
        <strain evidence="1">S2233</strain>
    </source>
</reference>
<organism evidence="2 4">
    <name type="scientific">Pseudoalteromonas citrea</name>
    <dbReference type="NCBI Taxonomy" id="43655"/>
    <lineage>
        <taxon>Bacteria</taxon>
        <taxon>Pseudomonadati</taxon>
        <taxon>Pseudomonadota</taxon>
        <taxon>Gammaproteobacteria</taxon>
        <taxon>Alteromonadales</taxon>
        <taxon>Pseudoalteromonadaceae</taxon>
        <taxon>Pseudoalteromonas</taxon>
    </lineage>
</organism>
<dbReference type="AlphaFoldDB" id="A0A5S3XNN7"/>
<accession>A0A5S3XNN7</accession>
<gene>
    <name evidence="2" type="ORF">CWB96_11670</name>
    <name evidence="1" type="ORF">CWB97_00220</name>
</gene>
<sequence>MATLWILILTGAVIAFFWFSRQFAESAKQHAERQAERLQVQLLSVACQKRRLGILRNGKPGIKSQFMFEFSSDGETVYQGVLHLENSHLLKSDIPPHRIS</sequence>
<keyword evidence="3" id="KW-1185">Reference proteome</keyword>
<dbReference type="Proteomes" id="UP000305730">
    <property type="component" value="Unassembled WGS sequence"/>
</dbReference>